<evidence type="ECO:0000256" key="3">
    <source>
        <dbReference type="ARBA" id="ARBA00046343"/>
    </source>
</evidence>
<feature type="signal peptide" evidence="4">
    <location>
        <begin position="1"/>
        <end position="20"/>
    </location>
</feature>
<accession>A1ZYT0</accession>
<keyword evidence="2" id="KW-0677">Repeat</keyword>
<evidence type="ECO:0000313" key="7">
    <source>
        <dbReference type="EMBL" id="EAY24427.1"/>
    </source>
</evidence>
<keyword evidence="1" id="KW-0853">WD repeat</keyword>
<reference evidence="7 8" key="1">
    <citation type="submission" date="2007-01" db="EMBL/GenBank/DDBJ databases">
        <authorList>
            <person name="Haygood M."/>
            <person name="Podell S."/>
            <person name="Anderson C."/>
            <person name="Hopkinson B."/>
            <person name="Roe K."/>
            <person name="Barbeau K."/>
            <person name="Gaasterland T."/>
            <person name="Ferriera S."/>
            <person name="Johnson J."/>
            <person name="Kravitz S."/>
            <person name="Beeson K."/>
            <person name="Sutton G."/>
            <person name="Rogers Y.-H."/>
            <person name="Friedman R."/>
            <person name="Frazier M."/>
            <person name="Venter J.C."/>
        </authorList>
    </citation>
    <scope>NUCLEOTIDE SEQUENCE [LARGE SCALE GENOMIC DNA]</scope>
    <source>
        <strain evidence="7 8">ATCC 23134</strain>
    </source>
</reference>
<evidence type="ECO:0000313" key="8">
    <source>
        <dbReference type="Proteomes" id="UP000004095"/>
    </source>
</evidence>
<dbReference type="InterPro" id="IPR001680">
    <property type="entry name" value="WD40_rpt"/>
</dbReference>
<name>A1ZYT0_MICM2</name>
<dbReference type="Pfam" id="PF00656">
    <property type="entry name" value="Peptidase_C14"/>
    <property type="match status" value="1"/>
</dbReference>
<comment type="similarity">
    <text evidence="3">Belongs to the THOC3 family.</text>
</comment>
<dbReference type="PANTHER" id="PTHR22839:SF0">
    <property type="entry name" value="THO COMPLEX SUBUNIT 3"/>
    <property type="match status" value="1"/>
</dbReference>
<dbReference type="PANTHER" id="PTHR22839">
    <property type="entry name" value="THO COMPLEX SUBUNIT 3 THO3"/>
    <property type="match status" value="1"/>
</dbReference>
<protein>
    <submittedName>
        <fullName evidence="7">Uncharacterized protein</fullName>
    </submittedName>
</protein>
<gene>
    <name evidence="7" type="ORF">M23134_06281</name>
</gene>
<dbReference type="InterPro" id="IPR013979">
    <property type="entry name" value="TIF_beta_prop-like"/>
</dbReference>
<feature type="domain" description="Peptidase C14 caspase" evidence="5">
    <location>
        <begin position="375"/>
        <end position="583"/>
    </location>
</feature>
<dbReference type="InterPro" id="IPR015943">
    <property type="entry name" value="WD40/YVTN_repeat-like_dom_sf"/>
</dbReference>
<keyword evidence="4" id="KW-0732">Signal</keyword>
<feature type="chain" id="PRO_5002642550" evidence="4">
    <location>
        <begin position="21"/>
        <end position="604"/>
    </location>
</feature>
<evidence type="ECO:0000259" key="6">
    <source>
        <dbReference type="Pfam" id="PF08662"/>
    </source>
</evidence>
<evidence type="ECO:0000256" key="4">
    <source>
        <dbReference type="SAM" id="SignalP"/>
    </source>
</evidence>
<dbReference type="OrthoDB" id="976443at2"/>
<dbReference type="InterPro" id="IPR029030">
    <property type="entry name" value="Caspase-like_dom_sf"/>
</dbReference>
<dbReference type="SUPFAM" id="SSF50978">
    <property type="entry name" value="WD40 repeat-like"/>
    <property type="match status" value="1"/>
</dbReference>
<dbReference type="eggNOG" id="COG4249">
    <property type="taxonomic scope" value="Bacteria"/>
</dbReference>
<sequence>MAKLIKILVCLLITMANIQAQTFPFKPFHTIKGYKGFILDARLSAKNTYLAVATNQNRVELRNQSFEKIWSYQNNPANYGMNLCFAPNEKHLVFSKYQSFRDVGVLDITQKKIVQKLKTGGAAIVQYSPDGQFLITAGRARQSRTGIIKVWQWKGKQFELQQSFPYQHKRFQNFRSIAFSPNGQYFALLGTMANVLVYKRRKKKFSFFQLIPQRSWTRGIAFHPNGKYLAFGTRNKLYSLRLDKNKQFAYNDSIRVYGGEIRDLKFTPKGKHLLACNKQIRVYVWKSGKFEHNEEEDTYDLHGSNVFALDTNKDLIVSGGKDKRLIIATSGKVPVKSITKNNTQGKKGDTKKVTKNKLDSDDLDFDVATSGKNYLLVVGINKYQSWKPLINATTDARKVAKILQKRYGFTKENTIEVYDEQATNKNILKQLSSLREKLTGQDNLLLYYSGHGYYNAAIKEGFWIPFNAQKGEETQYLANSTLLKYIKAIKAKHIFLVADACFSGSLFTQGKRGYIENVEKYRSRWGFASGRLELVSDGTIGESSPFATYFLKYLSQNQKKRFPISELIQYVKVAVSNNASQTPIGHPLKNVGDEGGEFVFYLKK</sequence>
<dbReference type="Pfam" id="PF08662">
    <property type="entry name" value="eIF2A"/>
    <property type="match status" value="1"/>
</dbReference>
<dbReference type="AlphaFoldDB" id="A1ZYT0"/>
<evidence type="ECO:0000256" key="2">
    <source>
        <dbReference type="ARBA" id="ARBA00022737"/>
    </source>
</evidence>
<evidence type="ECO:0000256" key="1">
    <source>
        <dbReference type="ARBA" id="ARBA00022574"/>
    </source>
</evidence>
<proteinExistence type="inferred from homology"/>
<evidence type="ECO:0000259" key="5">
    <source>
        <dbReference type="Pfam" id="PF00656"/>
    </source>
</evidence>
<comment type="caution">
    <text evidence="7">The sequence shown here is derived from an EMBL/GenBank/DDBJ whole genome shotgun (WGS) entry which is preliminary data.</text>
</comment>
<dbReference type="Gene3D" id="3.40.50.1460">
    <property type="match status" value="1"/>
</dbReference>
<dbReference type="RefSeq" id="WP_002704764.1">
    <property type="nucleotide sequence ID" value="NZ_AAWS01000069.1"/>
</dbReference>
<dbReference type="eggNOG" id="COG2319">
    <property type="taxonomic scope" value="Bacteria"/>
</dbReference>
<feature type="domain" description="Translation initiation factor beta propellor-like" evidence="6">
    <location>
        <begin position="45"/>
        <end position="158"/>
    </location>
</feature>
<dbReference type="InterPro" id="IPR036322">
    <property type="entry name" value="WD40_repeat_dom_sf"/>
</dbReference>
<dbReference type="GO" id="GO:0006508">
    <property type="term" value="P:proteolysis"/>
    <property type="evidence" value="ECO:0007669"/>
    <property type="project" value="InterPro"/>
</dbReference>
<dbReference type="SUPFAM" id="SSF52129">
    <property type="entry name" value="Caspase-like"/>
    <property type="match status" value="1"/>
</dbReference>
<dbReference type="InterPro" id="IPR011600">
    <property type="entry name" value="Pept_C14_caspase"/>
</dbReference>
<organism evidence="7 8">
    <name type="scientific">Microscilla marina ATCC 23134</name>
    <dbReference type="NCBI Taxonomy" id="313606"/>
    <lineage>
        <taxon>Bacteria</taxon>
        <taxon>Pseudomonadati</taxon>
        <taxon>Bacteroidota</taxon>
        <taxon>Cytophagia</taxon>
        <taxon>Cytophagales</taxon>
        <taxon>Microscillaceae</taxon>
        <taxon>Microscilla</taxon>
    </lineage>
</organism>
<dbReference type="Gene3D" id="2.130.10.10">
    <property type="entry name" value="YVTN repeat-like/Quinoprotein amine dehydrogenase"/>
    <property type="match status" value="2"/>
</dbReference>
<dbReference type="SMART" id="SM00320">
    <property type="entry name" value="WD40"/>
    <property type="match status" value="6"/>
</dbReference>
<dbReference type="InterPro" id="IPR040132">
    <property type="entry name" value="Tex1/THOC3"/>
</dbReference>
<dbReference type="GO" id="GO:0006406">
    <property type="term" value="P:mRNA export from nucleus"/>
    <property type="evidence" value="ECO:0007669"/>
    <property type="project" value="InterPro"/>
</dbReference>
<dbReference type="Proteomes" id="UP000004095">
    <property type="component" value="Unassembled WGS sequence"/>
</dbReference>
<keyword evidence="8" id="KW-1185">Reference proteome</keyword>
<dbReference type="GO" id="GO:0004197">
    <property type="term" value="F:cysteine-type endopeptidase activity"/>
    <property type="evidence" value="ECO:0007669"/>
    <property type="project" value="InterPro"/>
</dbReference>
<dbReference type="EMBL" id="AAWS01000069">
    <property type="protein sequence ID" value="EAY24427.1"/>
    <property type="molecule type" value="Genomic_DNA"/>
</dbReference>